<keyword evidence="3 6" id="KW-0812">Transmembrane</keyword>
<dbReference type="Proteomes" id="UP000824001">
    <property type="component" value="Unassembled WGS sequence"/>
</dbReference>
<keyword evidence="4 6" id="KW-1133">Transmembrane helix</keyword>
<dbReference type="InterPro" id="IPR052159">
    <property type="entry name" value="Competence_DNA_uptake"/>
</dbReference>
<accession>A0A9D1FDX5</accession>
<feature type="transmembrane region" description="Helical" evidence="6">
    <location>
        <begin position="465"/>
        <end position="482"/>
    </location>
</feature>
<dbReference type="Gene3D" id="3.60.15.10">
    <property type="entry name" value="Ribonuclease Z/Hydroxyacylglutathione hydrolase-like"/>
    <property type="match status" value="1"/>
</dbReference>
<dbReference type="InterPro" id="IPR035681">
    <property type="entry name" value="ComA-like_MBL"/>
</dbReference>
<dbReference type="CDD" id="cd07731">
    <property type="entry name" value="ComA-like_MBL-fold"/>
    <property type="match status" value="1"/>
</dbReference>
<gene>
    <name evidence="8" type="ORF">IAC18_06880</name>
</gene>
<dbReference type="InterPro" id="IPR036866">
    <property type="entry name" value="RibonucZ/Hydroxyglut_hydro"/>
</dbReference>
<keyword evidence="2" id="KW-1003">Cell membrane</keyword>
<dbReference type="Pfam" id="PF00753">
    <property type="entry name" value="Lactamase_B"/>
    <property type="match status" value="1"/>
</dbReference>
<feature type="transmembrane region" description="Helical" evidence="6">
    <location>
        <begin position="405"/>
        <end position="435"/>
    </location>
</feature>
<reference evidence="8" key="1">
    <citation type="submission" date="2020-10" db="EMBL/GenBank/DDBJ databases">
        <authorList>
            <person name="Gilroy R."/>
        </authorList>
    </citation>
    <scope>NUCLEOTIDE SEQUENCE</scope>
    <source>
        <strain evidence="8">ChiHjej10B9-9673</strain>
    </source>
</reference>
<feature type="transmembrane region" description="Helical" evidence="6">
    <location>
        <begin position="52"/>
        <end position="71"/>
    </location>
</feature>
<evidence type="ECO:0000256" key="2">
    <source>
        <dbReference type="ARBA" id="ARBA00022475"/>
    </source>
</evidence>
<feature type="domain" description="Metallo-beta-lactamase" evidence="7">
    <location>
        <begin position="526"/>
        <end position="721"/>
    </location>
</feature>
<proteinExistence type="predicted"/>
<reference evidence="8" key="2">
    <citation type="journal article" date="2021" name="PeerJ">
        <title>Extensive microbial diversity within the chicken gut microbiome revealed by metagenomics and culture.</title>
        <authorList>
            <person name="Gilroy R."/>
            <person name="Ravi A."/>
            <person name="Getino M."/>
            <person name="Pursley I."/>
            <person name="Horton D.L."/>
            <person name="Alikhan N.F."/>
            <person name="Baker D."/>
            <person name="Gharbi K."/>
            <person name="Hall N."/>
            <person name="Watson M."/>
            <person name="Adriaenssens E.M."/>
            <person name="Foster-Nyarko E."/>
            <person name="Jarju S."/>
            <person name="Secka A."/>
            <person name="Antonio M."/>
            <person name="Oren A."/>
            <person name="Chaudhuri R.R."/>
            <person name="La Ragione R."/>
            <person name="Hildebrand F."/>
            <person name="Pallen M.J."/>
        </authorList>
    </citation>
    <scope>NUCLEOTIDE SEQUENCE</scope>
    <source>
        <strain evidence="8">ChiHjej10B9-9673</strain>
    </source>
</reference>
<dbReference type="InterPro" id="IPR004477">
    <property type="entry name" value="ComEC_N"/>
</dbReference>
<dbReference type="PANTHER" id="PTHR30619:SF1">
    <property type="entry name" value="RECOMBINATION PROTEIN 2"/>
    <property type="match status" value="1"/>
</dbReference>
<feature type="transmembrane region" description="Helical" evidence="6">
    <location>
        <begin position="261"/>
        <end position="276"/>
    </location>
</feature>
<dbReference type="NCBIfam" id="TIGR00360">
    <property type="entry name" value="ComEC_N-term"/>
    <property type="match status" value="1"/>
</dbReference>
<feature type="transmembrane region" description="Helical" evidence="6">
    <location>
        <begin position="330"/>
        <end position="347"/>
    </location>
</feature>
<dbReference type="SMART" id="SM00849">
    <property type="entry name" value="Lactamase_B"/>
    <property type="match status" value="1"/>
</dbReference>
<dbReference type="GO" id="GO:0005886">
    <property type="term" value="C:plasma membrane"/>
    <property type="evidence" value="ECO:0007669"/>
    <property type="project" value="UniProtKB-SubCell"/>
</dbReference>
<organism evidence="8 9">
    <name type="scientific">Candidatus Scatomorpha merdipullorum</name>
    <dbReference type="NCBI Taxonomy" id="2840927"/>
    <lineage>
        <taxon>Bacteria</taxon>
        <taxon>Bacillati</taxon>
        <taxon>Bacillota</taxon>
        <taxon>Clostridia</taxon>
        <taxon>Eubacteriales</taxon>
        <taxon>Candidatus Scatomorpha</taxon>
    </lineage>
</organism>
<protein>
    <submittedName>
        <fullName evidence="8">ComEC/Rec2 family competence protein</fullName>
    </submittedName>
</protein>
<name>A0A9D1FDX5_9FIRM</name>
<evidence type="ECO:0000256" key="4">
    <source>
        <dbReference type="ARBA" id="ARBA00022989"/>
    </source>
</evidence>
<evidence type="ECO:0000256" key="6">
    <source>
        <dbReference type="SAM" id="Phobius"/>
    </source>
</evidence>
<keyword evidence="5 6" id="KW-0472">Membrane</keyword>
<evidence type="ECO:0000313" key="9">
    <source>
        <dbReference type="Proteomes" id="UP000824001"/>
    </source>
</evidence>
<feature type="transmembrane region" description="Helical" evidence="6">
    <location>
        <begin position="494"/>
        <end position="513"/>
    </location>
</feature>
<comment type="caution">
    <text evidence="8">The sequence shown here is derived from an EMBL/GenBank/DDBJ whole genome shotgun (WGS) entry which is preliminary data.</text>
</comment>
<evidence type="ECO:0000259" key="7">
    <source>
        <dbReference type="SMART" id="SM00849"/>
    </source>
</evidence>
<evidence type="ECO:0000256" key="5">
    <source>
        <dbReference type="ARBA" id="ARBA00023136"/>
    </source>
</evidence>
<dbReference type="InterPro" id="IPR001279">
    <property type="entry name" value="Metallo-B-lactamas"/>
</dbReference>
<evidence type="ECO:0000256" key="1">
    <source>
        <dbReference type="ARBA" id="ARBA00004651"/>
    </source>
</evidence>
<evidence type="ECO:0000313" key="8">
    <source>
        <dbReference type="EMBL" id="HIS67272.1"/>
    </source>
</evidence>
<feature type="transmembrane region" description="Helical" evidence="6">
    <location>
        <begin position="28"/>
        <end position="45"/>
    </location>
</feature>
<comment type="subcellular location">
    <subcellularLocation>
        <location evidence="1">Cell membrane</location>
        <topology evidence="1">Multi-pass membrane protein</topology>
    </subcellularLocation>
</comment>
<feature type="transmembrane region" description="Helical" evidence="6">
    <location>
        <begin position="368"/>
        <end position="393"/>
    </location>
</feature>
<dbReference type="Pfam" id="PF03772">
    <property type="entry name" value="Competence"/>
    <property type="match status" value="1"/>
</dbReference>
<sequence>MRYLAWAGFAFAGGCALAQYVLPEGWALYAAALAALLALPGALLLREYRRAAWLLLFLFLALGLGRHGLYYRAYMGAAAEYAGTTRTVLARVTEHPYRDGLYASVSVKLAEPGQPPLGIDVADYAGALPELRPGDLARLELEFIDATQKYGEETDVYAARGTHLRAYFVSEQGSGRDWRSLLYFPQELLEAMSRSVERCFPADVLEMMQGLLLGDTHGIYDDAELDAALSVTGVAHIVSVSGMHLGFLCSAMTRLVGRRRASAWGMPVVILFTLMAGCTPAVVRACVMQLLVMTAFLLGREEDGLTGLALSLLIILFANPMSIASVSLQLSFASVFGMVTLTPPIFARLRGPLPRRADLRVKKRYAMLCASIASSVGAQAFTLPIVAGVFGYVSLIAPIANLLTLWAASLAFTLGFSAALAGLALQPLGAALAWLAAWPARYFVWAVELLARVPFAAVYTADRLIVWWLAATYALFIAAWIFRGKAGLRPLVPALCSALLLAAVLISAARLTAREESVSVLDVGQGQSVVLLSGGNAVVVDCGGQGSWDNAGDTAGEFLLSRGRRSIDALVLTHLHSDHANGAARLLMRVDVARLYIHDGADDSDDELRDILAAAEKRGTEVVCVAEDVDVSFGGLEIRLLAPEPADDENERGIVIRASLGDYDAVITGDVGAAAERRLVESGRLGRAELLVAGHHGSRYSNSWELVRTLRPETVVVSVGYNSFGHPTEDALVRLSSAGAELYRTDENGTVTIRPEPSEAG</sequence>
<dbReference type="EMBL" id="DVJK01000193">
    <property type="protein sequence ID" value="HIS67272.1"/>
    <property type="molecule type" value="Genomic_DNA"/>
</dbReference>
<dbReference type="AlphaFoldDB" id="A0A9D1FDX5"/>
<dbReference type="SUPFAM" id="SSF56281">
    <property type="entry name" value="Metallo-hydrolase/oxidoreductase"/>
    <property type="match status" value="1"/>
</dbReference>
<feature type="transmembrane region" description="Helical" evidence="6">
    <location>
        <begin position="305"/>
        <end position="324"/>
    </location>
</feature>
<evidence type="ECO:0000256" key="3">
    <source>
        <dbReference type="ARBA" id="ARBA00022692"/>
    </source>
</evidence>
<dbReference type="PANTHER" id="PTHR30619">
    <property type="entry name" value="DNA INTERNALIZATION/COMPETENCE PROTEIN COMEC/REC2"/>
    <property type="match status" value="1"/>
</dbReference>
<dbReference type="PROSITE" id="PS51257">
    <property type="entry name" value="PROKAR_LIPOPROTEIN"/>
    <property type="match status" value="1"/>
</dbReference>